<gene>
    <name evidence="2" type="ORF">CW354_14360</name>
</gene>
<evidence type="ECO:0000313" key="2">
    <source>
        <dbReference type="EMBL" id="PQA86676.1"/>
    </source>
</evidence>
<dbReference type="InterPro" id="IPR007685">
    <property type="entry name" value="RelA_SpoT"/>
</dbReference>
<dbReference type="RefSeq" id="WP_104830794.1">
    <property type="nucleotide sequence ID" value="NZ_PJCH01000011.1"/>
</dbReference>
<sequence length="206" mass="23860">MMSLREQYEDRYANNLVPAANALEAVINNYLKPFVRVDRVSARAKSVDRFIKKSNKLEGKKKKYTDPLNQIQDQIGARIITYYLSDVKRIEEKILPYFQPIEEKAVVPESNWEFGYFGKHFIMALPNEIIYSASDRDNLPEFFELQIKTLFQHAWAEAEHDLAYKPELGELDGGEMRKLAFTAAQAWGADEIFNELFLKKAAEGEK</sequence>
<dbReference type="PANTHER" id="PTHR41773:SF1">
    <property type="entry name" value="RELA_SPOT DOMAIN-CONTAINING PROTEIN"/>
    <property type="match status" value="1"/>
</dbReference>
<dbReference type="Gene3D" id="3.30.460.10">
    <property type="entry name" value="Beta Polymerase, domain 2"/>
    <property type="match status" value="1"/>
</dbReference>
<reference evidence="2 3" key="1">
    <citation type="submission" date="2017-12" db="EMBL/GenBank/DDBJ databases">
        <authorList>
            <person name="Hurst M.R.H."/>
        </authorList>
    </citation>
    <scope>NUCLEOTIDE SEQUENCE [LARGE SCALE GENOMIC DNA]</scope>
    <source>
        <strain evidence="2 3">SY-3-19</strain>
    </source>
</reference>
<dbReference type="GO" id="GO:0015969">
    <property type="term" value="P:guanosine tetraphosphate metabolic process"/>
    <property type="evidence" value="ECO:0007669"/>
    <property type="project" value="InterPro"/>
</dbReference>
<dbReference type="AlphaFoldDB" id="A0A2S7K2F1"/>
<organism evidence="2 3">
    <name type="scientific">Hyphococcus luteus</name>
    <dbReference type="NCBI Taxonomy" id="2058213"/>
    <lineage>
        <taxon>Bacteria</taxon>
        <taxon>Pseudomonadati</taxon>
        <taxon>Pseudomonadota</taxon>
        <taxon>Alphaproteobacteria</taxon>
        <taxon>Parvularculales</taxon>
        <taxon>Parvularculaceae</taxon>
        <taxon>Hyphococcus</taxon>
    </lineage>
</organism>
<evidence type="ECO:0000259" key="1">
    <source>
        <dbReference type="SMART" id="SM00954"/>
    </source>
</evidence>
<comment type="caution">
    <text evidence="2">The sequence shown here is derived from an EMBL/GenBank/DDBJ whole genome shotgun (WGS) entry which is preliminary data.</text>
</comment>
<keyword evidence="3" id="KW-1185">Reference proteome</keyword>
<dbReference type="CDD" id="cd05399">
    <property type="entry name" value="NT_Rel-Spo_like"/>
    <property type="match status" value="1"/>
</dbReference>
<name>A0A2S7K2F1_9PROT</name>
<dbReference type="Pfam" id="PF04607">
    <property type="entry name" value="RelA_SpoT"/>
    <property type="match status" value="1"/>
</dbReference>
<dbReference type="SMART" id="SM00954">
    <property type="entry name" value="RelA_SpoT"/>
    <property type="match status" value="1"/>
</dbReference>
<feature type="domain" description="RelA/SpoT" evidence="1">
    <location>
        <begin position="42"/>
        <end position="170"/>
    </location>
</feature>
<accession>A0A2S7K2F1</accession>
<evidence type="ECO:0000313" key="3">
    <source>
        <dbReference type="Proteomes" id="UP000239504"/>
    </source>
</evidence>
<dbReference type="SUPFAM" id="SSF81301">
    <property type="entry name" value="Nucleotidyltransferase"/>
    <property type="match status" value="1"/>
</dbReference>
<dbReference type="OrthoDB" id="9801824at2"/>
<proteinExistence type="predicted"/>
<dbReference type="InterPro" id="IPR043519">
    <property type="entry name" value="NT_sf"/>
</dbReference>
<protein>
    <recommendedName>
        <fullName evidence="1">RelA/SpoT domain-containing protein</fullName>
    </recommendedName>
</protein>
<dbReference type="EMBL" id="PJCH01000011">
    <property type="protein sequence ID" value="PQA86676.1"/>
    <property type="molecule type" value="Genomic_DNA"/>
</dbReference>
<dbReference type="PANTHER" id="PTHR41773">
    <property type="entry name" value="GTP PYROPHOSPHATASE-RELATED"/>
    <property type="match status" value="1"/>
</dbReference>
<dbReference type="Proteomes" id="UP000239504">
    <property type="component" value="Unassembled WGS sequence"/>
</dbReference>